<accession>R4WZ33</accession>
<evidence type="ECO:0000313" key="2">
    <source>
        <dbReference type="Proteomes" id="UP000013966"/>
    </source>
</evidence>
<dbReference type="EMBL" id="AP013060">
    <property type="protein sequence ID" value="BAN26885.1"/>
    <property type="molecule type" value="Genomic_DNA"/>
</dbReference>
<reference evidence="1 2" key="2">
    <citation type="journal article" date="2018" name="Int. J. Syst. Evol. Microbiol.">
        <title>Burkholderia insecticola sp. nov., a gut symbiotic bacterium of the bean bug Riptortus pedestris.</title>
        <authorList>
            <person name="Takeshita K."/>
            <person name="Tamaki H."/>
            <person name="Ohbayashi T."/>
            <person name="Meng X.-Y."/>
            <person name="Sone T."/>
            <person name="Mitani Y."/>
            <person name="Peeters C."/>
            <person name="Kikuchi Y."/>
            <person name="Vandamme P."/>
        </authorList>
    </citation>
    <scope>NUCLEOTIDE SEQUENCE [LARGE SCALE GENOMIC DNA]</scope>
    <source>
        <strain evidence="1">RPE64</strain>
    </source>
</reference>
<dbReference type="HOGENOM" id="CLU_3286164_0_0_4"/>
<dbReference type="STRING" id="758793.BRPE64_CCDS08020"/>
<evidence type="ECO:0000313" key="1">
    <source>
        <dbReference type="EMBL" id="BAN26885.1"/>
    </source>
</evidence>
<dbReference type="KEGG" id="buo:BRPE64_CCDS08020"/>
<protein>
    <submittedName>
        <fullName evidence="1">Uncharacterized protein</fullName>
    </submittedName>
</protein>
<sequence length="40" mass="4317">MDDARLLYRHIAAIMAGAKNGRACDAGLCRIDDVNIVSRA</sequence>
<gene>
    <name evidence="1" type="ORF">BRPE64_CCDS08020</name>
</gene>
<keyword evidence="2" id="KW-1185">Reference proteome</keyword>
<reference evidence="1 2" key="1">
    <citation type="journal article" date="2013" name="Genome Announc.">
        <title>Complete Genome Sequence of Burkholderia sp. Strain RPE64, Bacterial Symbiont of the Bean Bug Riptortus pedestris.</title>
        <authorList>
            <person name="Shibata T.F."/>
            <person name="Maeda T."/>
            <person name="Nikoh N."/>
            <person name="Yamaguchi K."/>
            <person name="Oshima K."/>
            <person name="Hattori M."/>
            <person name="Nishiyama T."/>
            <person name="Hasebe M."/>
            <person name="Fukatsu T."/>
            <person name="Kikuchi Y."/>
            <person name="Shigenobu S."/>
        </authorList>
    </citation>
    <scope>NUCLEOTIDE SEQUENCE [LARGE SCALE GENOMIC DNA]</scope>
</reference>
<dbReference type="PATRIC" id="fig|758793.3.peg.5106"/>
<organism evidence="1 2">
    <name type="scientific">Caballeronia insecticola</name>
    <dbReference type="NCBI Taxonomy" id="758793"/>
    <lineage>
        <taxon>Bacteria</taxon>
        <taxon>Pseudomonadati</taxon>
        <taxon>Pseudomonadota</taxon>
        <taxon>Betaproteobacteria</taxon>
        <taxon>Burkholderiales</taxon>
        <taxon>Burkholderiaceae</taxon>
        <taxon>Caballeronia</taxon>
    </lineage>
</organism>
<name>R4WZ33_9BURK</name>
<proteinExistence type="predicted"/>
<dbReference type="Proteomes" id="UP000013966">
    <property type="component" value="Chromosome 3"/>
</dbReference>
<dbReference type="AlphaFoldDB" id="R4WZ33"/>